<proteinExistence type="predicted"/>
<dbReference type="Proteomes" id="UP000830115">
    <property type="component" value="Chromosome"/>
</dbReference>
<sequence>MHAHFDTLPAPRRSEEAFNTADALRARRGDWAHIDTHDNVNRASNQSHRIRRGKLVAFRPAGAFEAKAISAKDGTAEVWARYIGPSTKSGTPA</sequence>
<reference evidence="2" key="1">
    <citation type="submission" date="2021-10" db="EMBL/GenBank/DDBJ databases">
        <title>Streptomyces nigrumlapis sp.nov.,an antimicrobial producing actinobacterium isolated from Black Gobi rocks.</title>
        <authorList>
            <person name="Wen Y."/>
            <person name="Zhang W."/>
            <person name="Liu X.G."/>
        </authorList>
    </citation>
    <scope>NUCLEOTIDE SEQUENCE</scope>
    <source>
        <strain evidence="2">ST13-2-2</strain>
    </source>
</reference>
<accession>A0ABY4M8U7</accession>
<dbReference type="EMBL" id="CP086322">
    <property type="protein sequence ID" value="UQA93782.1"/>
    <property type="molecule type" value="Genomic_DNA"/>
</dbReference>
<evidence type="ECO:0000313" key="2">
    <source>
        <dbReference type="EMBL" id="UQA93782.1"/>
    </source>
</evidence>
<evidence type="ECO:0000256" key="1">
    <source>
        <dbReference type="SAM" id="MobiDB-lite"/>
    </source>
</evidence>
<protein>
    <submittedName>
        <fullName evidence="2">Uncharacterized protein</fullName>
    </submittedName>
</protein>
<name>A0ABY4M8U7_9ACTN</name>
<gene>
    <name evidence="2" type="ORF">K9S39_19625</name>
</gene>
<organism evidence="2 3">
    <name type="scientific">Streptomyces halobius</name>
    <dbReference type="NCBI Taxonomy" id="2879846"/>
    <lineage>
        <taxon>Bacteria</taxon>
        <taxon>Bacillati</taxon>
        <taxon>Actinomycetota</taxon>
        <taxon>Actinomycetes</taxon>
        <taxon>Kitasatosporales</taxon>
        <taxon>Streptomycetaceae</taxon>
        <taxon>Streptomyces</taxon>
    </lineage>
</organism>
<dbReference type="RefSeq" id="WP_248864654.1">
    <property type="nucleotide sequence ID" value="NZ_CP086322.1"/>
</dbReference>
<keyword evidence="3" id="KW-1185">Reference proteome</keyword>
<evidence type="ECO:0000313" key="3">
    <source>
        <dbReference type="Proteomes" id="UP000830115"/>
    </source>
</evidence>
<feature type="region of interest" description="Disordered" evidence="1">
    <location>
        <begin position="1"/>
        <end position="21"/>
    </location>
</feature>